<organism evidence="3 4">
    <name type="scientific">Frankia canadensis</name>
    <dbReference type="NCBI Taxonomy" id="1836972"/>
    <lineage>
        <taxon>Bacteria</taxon>
        <taxon>Bacillati</taxon>
        <taxon>Actinomycetota</taxon>
        <taxon>Actinomycetes</taxon>
        <taxon>Frankiales</taxon>
        <taxon>Frankiaceae</taxon>
        <taxon>Frankia</taxon>
    </lineage>
</organism>
<gene>
    <name evidence="3" type="ORF">FRACA_70007</name>
</gene>
<feature type="compositionally biased region" description="Low complexity" evidence="1">
    <location>
        <begin position="130"/>
        <end position="144"/>
    </location>
</feature>
<reference evidence="3 4" key="1">
    <citation type="submission" date="2017-06" db="EMBL/GenBank/DDBJ databases">
        <authorList>
            <person name="Kim H.J."/>
            <person name="Triplett B.A."/>
        </authorList>
    </citation>
    <scope>NUCLEOTIDE SEQUENCE [LARGE SCALE GENOMIC DNA]</scope>
    <source>
        <strain evidence="3">FRACA_ARgP5</strain>
    </source>
</reference>
<evidence type="ECO:0000256" key="1">
    <source>
        <dbReference type="SAM" id="MobiDB-lite"/>
    </source>
</evidence>
<protein>
    <submittedName>
        <fullName evidence="3">DNA-binding protein, excisionase family</fullName>
    </submittedName>
</protein>
<dbReference type="InterPro" id="IPR010093">
    <property type="entry name" value="SinI_DNA-bd"/>
</dbReference>
<feature type="compositionally biased region" description="Low complexity" evidence="1">
    <location>
        <begin position="90"/>
        <end position="120"/>
    </location>
</feature>
<name>A0A2I2L0D9_9ACTN</name>
<evidence type="ECO:0000259" key="2">
    <source>
        <dbReference type="Pfam" id="PF12728"/>
    </source>
</evidence>
<dbReference type="InterPro" id="IPR041657">
    <property type="entry name" value="HTH_17"/>
</dbReference>
<sequence length="201" mass="19772">MAQDGFSMATPRSSGRPGRPAGPQGSTQGRALPAGSAPLRAASGSGSARPRGSAARSSNMTSTTSSGVPAGATPPVSPLASPHLAPPGARPAVSGSVGAVGGPAVLGPAGFAPPGQAAGATSGVNGGAGPTVAGPASPATAAARPSDDDEVLTVEELVAWLRLSESTVLKLLSERAIPARKVGHQWRVRRGRVRDWLDGRE</sequence>
<keyword evidence="4" id="KW-1185">Reference proteome</keyword>
<evidence type="ECO:0000313" key="3">
    <source>
        <dbReference type="EMBL" id="SNQ51391.1"/>
    </source>
</evidence>
<evidence type="ECO:0000313" key="4">
    <source>
        <dbReference type="Proteomes" id="UP000234331"/>
    </source>
</evidence>
<keyword evidence="3" id="KW-0238">DNA-binding</keyword>
<feature type="compositionally biased region" description="Low complexity" evidence="1">
    <location>
        <begin position="30"/>
        <end position="58"/>
    </location>
</feature>
<accession>A0A2I2L0D9</accession>
<dbReference type="NCBIfam" id="TIGR01764">
    <property type="entry name" value="excise"/>
    <property type="match status" value="1"/>
</dbReference>
<dbReference type="EMBL" id="FZMO01000536">
    <property type="protein sequence ID" value="SNQ51391.1"/>
    <property type="molecule type" value="Genomic_DNA"/>
</dbReference>
<feature type="region of interest" description="Disordered" evidence="1">
    <location>
        <begin position="1"/>
        <end position="149"/>
    </location>
</feature>
<proteinExistence type="predicted"/>
<dbReference type="Pfam" id="PF12728">
    <property type="entry name" value="HTH_17"/>
    <property type="match status" value="1"/>
</dbReference>
<dbReference type="AlphaFoldDB" id="A0A2I2L0D9"/>
<feature type="domain" description="Helix-turn-helix" evidence="2">
    <location>
        <begin position="151"/>
        <end position="200"/>
    </location>
</feature>
<dbReference type="Proteomes" id="UP000234331">
    <property type="component" value="Unassembled WGS sequence"/>
</dbReference>
<dbReference type="GO" id="GO:0003677">
    <property type="term" value="F:DNA binding"/>
    <property type="evidence" value="ECO:0007669"/>
    <property type="project" value="UniProtKB-KW"/>
</dbReference>